<proteinExistence type="predicted"/>
<keyword evidence="2" id="KW-1185">Reference proteome</keyword>
<sequence>MEISRDEGSGIIDPGVHSKVQVFIAATAMQIGELAAATGLTRDTLRFYEKRGLLLSRRLANGYRDYPPEAVQWLCYLRAAQALGFTLAEIETGLPLLDDPAAAAPLLRDALVRKLEDIDARIAGLSAMRADLAHELARPGFGCPVLEEQAAA</sequence>
<evidence type="ECO:0000313" key="2">
    <source>
        <dbReference type="Proteomes" id="UP001168096"/>
    </source>
</evidence>
<evidence type="ECO:0000313" key="1">
    <source>
        <dbReference type="EMBL" id="MFJ1471768.1"/>
    </source>
</evidence>
<dbReference type="Proteomes" id="UP001168096">
    <property type="component" value="Unassembled WGS sequence"/>
</dbReference>
<gene>
    <name evidence="1" type="ORF">QPK29_028950</name>
</gene>
<comment type="caution">
    <text evidence="1">The sequence shown here is derived from an EMBL/GenBank/DDBJ whole genome shotgun (WGS) entry which is preliminary data.</text>
</comment>
<reference evidence="1" key="1">
    <citation type="submission" date="2024-11" db="EMBL/GenBank/DDBJ databases">
        <title>Description of Massilia orientalis sp. nov., isolated from rhizosphere soil of Ageratina adenophora.</title>
        <authorList>
            <person name="Wang Y."/>
        </authorList>
    </citation>
    <scope>NUCLEOTIDE SEQUENCE</scope>
    <source>
        <strain evidence="1">YIM B02787</strain>
    </source>
</reference>
<dbReference type="EMBL" id="JASNRB020000027">
    <property type="protein sequence ID" value="MFJ1471768.1"/>
    <property type="molecule type" value="Genomic_DNA"/>
</dbReference>
<accession>A0ACC7MKR0</accession>
<name>A0ACC7MKR0_9BURK</name>
<organism evidence="1 2">
    <name type="scientific">Massilia orientalis</name>
    <dbReference type="NCBI Taxonomy" id="3050128"/>
    <lineage>
        <taxon>Bacteria</taxon>
        <taxon>Pseudomonadati</taxon>
        <taxon>Pseudomonadota</taxon>
        <taxon>Betaproteobacteria</taxon>
        <taxon>Burkholderiales</taxon>
        <taxon>Oxalobacteraceae</taxon>
        <taxon>Telluria group</taxon>
        <taxon>Massilia</taxon>
    </lineage>
</organism>
<protein>
    <submittedName>
        <fullName evidence="1">MerR family transcriptional regulator</fullName>
    </submittedName>
</protein>